<dbReference type="Pfam" id="PF13456">
    <property type="entry name" value="RVT_3"/>
    <property type="match status" value="1"/>
</dbReference>
<dbReference type="InterPro" id="IPR043502">
    <property type="entry name" value="DNA/RNA_pol_sf"/>
</dbReference>
<dbReference type="SUPFAM" id="SSF53098">
    <property type="entry name" value="Ribonuclease H-like"/>
    <property type="match status" value="1"/>
</dbReference>
<keyword evidence="6" id="KW-1185">Reference proteome</keyword>
<evidence type="ECO:0000256" key="1">
    <source>
        <dbReference type="SAM" id="MobiDB-lite"/>
    </source>
</evidence>
<dbReference type="SUPFAM" id="SSF56672">
    <property type="entry name" value="DNA/RNA polymerases"/>
    <property type="match status" value="1"/>
</dbReference>
<protein>
    <submittedName>
        <fullName evidence="5">Reverse transcriptase domain-containing protein</fullName>
    </submittedName>
</protein>
<dbReference type="InterPro" id="IPR041577">
    <property type="entry name" value="RT_RNaseH_2"/>
</dbReference>
<evidence type="ECO:0000259" key="2">
    <source>
        <dbReference type="Pfam" id="PF03732"/>
    </source>
</evidence>
<evidence type="ECO:0000259" key="4">
    <source>
        <dbReference type="Pfam" id="PF17919"/>
    </source>
</evidence>
<feature type="region of interest" description="Disordered" evidence="1">
    <location>
        <begin position="1"/>
        <end position="45"/>
    </location>
</feature>
<organism evidence="5 6">
    <name type="scientific">Tanacetum coccineum</name>
    <dbReference type="NCBI Taxonomy" id="301880"/>
    <lineage>
        <taxon>Eukaryota</taxon>
        <taxon>Viridiplantae</taxon>
        <taxon>Streptophyta</taxon>
        <taxon>Embryophyta</taxon>
        <taxon>Tracheophyta</taxon>
        <taxon>Spermatophyta</taxon>
        <taxon>Magnoliopsida</taxon>
        <taxon>eudicotyledons</taxon>
        <taxon>Gunneridae</taxon>
        <taxon>Pentapetalae</taxon>
        <taxon>asterids</taxon>
        <taxon>campanulids</taxon>
        <taxon>Asterales</taxon>
        <taxon>Asteraceae</taxon>
        <taxon>Asteroideae</taxon>
        <taxon>Anthemideae</taxon>
        <taxon>Anthemidinae</taxon>
        <taxon>Tanacetum</taxon>
    </lineage>
</organism>
<keyword evidence="5" id="KW-0808">Transferase</keyword>
<dbReference type="Pfam" id="PF03732">
    <property type="entry name" value="Retrotrans_gag"/>
    <property type="match status" value="1"/>
</dbReference>
<keyword evidence="5" id="KW-0695">RNA-directed DNA polymerase</keyword>
<evidence type="ECO:0000259" key="3">
    <source>
        <dbReference type="Pfam" id="PF13456"/>
    </source>
</evidence>
<dbReference type="Gene3D" id="3.10.10.10">
    <property type="entry name" value="HIV Type 1 Reverse Transcriptase, subunit A, domain 1"/>
    <property type="match status" value="1"/>
</dbReference>
<reference evidence="5" key="1">
    <citation type="journal article" date="2022" name="Int. J. Mol. Sci.">
        <title>Draft Genome of Tanacetum Coccineum: Genomic Comparison of Closely Related Tanacetum-Family Plants.</title>
        <authorList>
            <person name="Yamashiro T."/>
            <person name="Shiraishi A."/>
            <person name="Nakayama K."/>
            <person name="Satake H."/>
        </authorList>
    </citation>
    <scope>NUCLEOTIDE SEQUENCE</scope>
</reference>
<dbReference type="InterPro" id="IPR002156">
    <property type="entry name" value="RNaseH_domain"/>
</dbReference>
<dbReference type="EMBL" id="BQNB010019978">
    <property type="protein sequence ID" value="GJT91004.1"/>
    <property type="molecule type" value="Genomic_DNA"/>
</dbReference>
<evidence type="ECO:0000313" key="5">
    <source>
        <dbReference type="EMBL" id="GJT91004.1"/>
    </source>
</evidence>
<proteinExistence type="predicted"/>
<sequence>MNEGNLIQTPAQDAVGDLNEPNANPTPITHDAGGPNDPISEPDTEDPVMQFVVHNFDRMNAMYKAFTQKLKGAPQQQAFANAEPPVIEPWNSDLDDLHLRNVKENAFIESDNADPSKSCATIGGAPPINTAKGKLVLSNDFYHQPFIFREAERDVRDLVASPFTKRIRDYDMPDGIKVPTNLRTYDGTTDPDDHLTVFMGTVDIHKLLEPAWCRFFQITLSGAARFWYDNLAPSSIDGFHLLRDKFRANFLQQIRFQKTQAEILGIRQQHEESLKDYVARFSEETLHMATRSDTMVYGAFISGLRPGRLFKDLIAKPPSSLEDLFTQTHNFIRAEDVNNENRLREPRRETKQHMTYKDLPRRSRDKHIPRPATRQVESYRLSRDNFTALIKSPVEILATSEGKTMLRPPPKMFTPANKRGRTKYCEFHGDHGHETNDCIDLRKEIEACVKKPRVPTPNITFSKDDLIPEHCTSDNPLIITADVGTTHIHIIYVDGGSSAEIMYKHCFEQLTPEEKKEIRPPTPPLVGFAGQISWPLGITLPVTKHDYRVSQKRDHLEEASDTEGVERIIVNNAYPEQTLQITANLPKMLKEKLCEFLCQNKDIFAWKLRGQHSAENIPCLAEKASHSQRTKLMVKKADETWRTCIDFMNLNKAYPKDSCPLPEIDQKIESLEAKSTERSLPFFKTLKGCLNKKDFQWSTEAETAFQELKSHLQSLPALTIPRPKETLVLYLATATEAVSAVLFTDKGNVQRPIYFMSKKSTTLVSKKWLALVHAARRLRRYFQAHTVCVLTDQPIKQVLLKPENSDRLAKWAIKLGEHEIIYKPRSAIKGQVLADFLAESPTNNNNTMEKAPHTFGKDRMPTWTLFTDDASSIEGSGAGLILTDPNGQEITYTLRFKFRTSNNKSEYEALLAGLELAIQMEAKRIDAYTDEKIFIQKLPIVLWAYQTTIRTGTGCTPFSLVFGSEAVLPPKIGLSTHQINIFDSTTNDMNLRLNLDLLEERRELAALRTARYKRHTERHYNTRVKHNHLKIGDSVLRKNEASRQEGQKKLDPNWEGPYQVIDAKSTRTYTLADIKGHLIS</sequence>
<feature type="domain" description="Reverse transcriptase/retrotransposon-derived protein RNase H-like" evidence="4">
    <location>
        <begin position="697"/>
        <end position="787"/>
    </location>
</feature>
<accession>A0ABQ5HUA7</accession>
<keyword evidence="5" id="KW-0548">Nucleotidyltransferase</keyword>
<dbReference type="PANTHER" id="PTHR48475:SF2">
    <property type="entry name" value="RIBONUCLEASE H"/>
    <property type="match status" value="1"/>
</dbReference>
<dbReference type="Proteomes" id="UP001151760">
    <property type="component" value="Unassembled WGS sequence"/>
</dbReference>
<name>A0ABQ5HUA7_9ASTR</name>
<dbReference type="PANTHER" id="PTHR48475">
    <property type="entry name" value="RIBONUCLEASE H"/>
    <property type="match status" value="1"/>
</dbReference>
<feature type="domain" description="Retrotransposon gag" evidence="2">
    <location>
        <begin position="215"/>
        <end position="306"/>
    </location>
</feature>
<dbReference type="GO" id="GO:0003964">
    <property type="term" value="F:RNA-directed DNA polymerase activity"/>
    <property type="evidence" value="ECO:0007669"/>
    <property type="project" value="UniProtKB-KW"/>
</dbReference>
<feature type="compositionally biased region" description="Polar residues" evidence="1">
    <location>
        <begin position="1"/>
        <end position="11"/>
    </location>
</feature>
<feature type="domain" description="RNase H type-1" evidence="3">
    <location>
        <begin position="875"/>
        <end position="937"/>
    </location>
</feature>
<comment type="caution">
    <text evidence="5">The sequence shown here is derived from an EMBL/GenBank/DDBJ whole genome shotgun (WGS) entry which is preliminary data.</text>
</comment>
<dbReference type="InterPro" id="IPR005162">
    <property type="entry name" value="Retrotrans_gag_dom"/>
</dbReference>
<gene>
    <name evidence="5" type="ORF">Tco_1079849</name>
</gene>
<dbReference type="Gene3D" id="3.30.420.10">
    <property type="entry name" value="Ribonuclease H-like superfamily/Ribonuclease H"/>
    <property type="match status" value="1"/>
</dbReference>
<reference evidence="5" key="2">
    <citation type="submission" date="2022-01" db="EMBL/GenBank/DDBJ databases">
        <authorList>
            <person name="Yamashiro T."/>
            <person name="Shiraishi A."/>
            <person name="Satake H."/>
            <person name="Nakayama K."/>
        </authorList>
    </citation>
    <scope>NUCLEOTIDE SEQUENCE</scope>
</reference>
<dbReference type="Pfam" id="PF17919">
    <property type="entry name" value="RT_RNaseH_2"/>
    <property type="match status" value="1"/>
</dbReference>
<dbReference type="InterPro" id="IPR012337">
    <property type="entry name" value="RNaseH-like_sf"/>
</dbReference>
<dbReference type="InterPro" id="IPR036397">
    <property type="entry name" value="RNaseH_sf"/>
</dbReference>
<evidence type="ECO:0000313" key="6">
    <source>
        <dbReference type="Proteomes" id="UP001151760"/>
    </source>
</evidence>